<dbReference type="Pfam" id="PF03547">
    <property type="entry name" value="Mem_trans"/>
    <property type="match status" value="2"/>
</dbReference>
<name>A0A5C1A1J5_9GAMM</name>
<dbReference type="GO" id="GO:0055085">
    <property type="term" value="P:transmembrane transport"/>
    <property type="evidence" value="ECO:0007669"/>
    <property type="project" value="InterPro"/>
</dbReference>
<feature type="transmembrane region" description="Helical" evidence="8">
    <location>
        <begin position="130"/>
        <end position="153"/>
    </location>
</feature>
<dbReference type="Proteomes" id="UP000322553">
    <property type="component" value="Chromosome"/>
</dbReference>
<feature type="transmembrane region" description="Helical" evidence="8">
    <location>
        <begin position="234"/>
        <end position="251"/>
    </location>
</feature>
<dbReference type="KEGG" id="kuy:FY550_06400"/>
<feature type="transmembrane region" description="Helical" evidence="8">
    <location>
        <begin position="102"/>
        <end position="124"/>
    </location>
</feature>
<protein>
    <submittedName>
        <fullName evidence="9">AEC family transporter</fullName>
    </submittedName>
</protein>
<dbReference type="Gene3D" id="1.20.1530.20">
    <property type="match status" value="1"/>
</dbReference>
<dbReference type="InterPro" id="IPR004776">
    <property type="entry name" value="Mem_transp_PIN-like"/>
</dbReference>
<dbReference type="EMBL" id="CP043420">
    <property type="protein sequence ID" value="QEL10785.1"/>
    <property type="molecule type" value="Genomic_DNA"/>
</dbReference>
<dbReference type="PANTHER" id="PTHR36838:SF4">
    <property type="entry name" value="AUXIN EFFLUX CARRIER FAMILY PROTEIN"/>
    <property type="match status" value="1"/>
</dbReference>
<comment type="subcellular location">
    <subcellularLocation>
        <location evidence="1">Cell membrane</location>
        <topology evidence="1">Multi-pass membrane protein</topology>
    </subcellularLocation>
</comment>
<keyword evidence="4" id="KW-1003">Cell membrane</keyword>
<evidence type="ECO:0000256" key="4">
    <source>
        <dbReference type="ARBA" id="ARBA00022475"/>
    </source>
</evidence>
<evidence type="ECO:0000256" key="5">
    <source>
        <dbReference type="ARBA" id="ARBA00022692"/>
    </source>
</evidence>
<evidence type="ECO:0000256" key="6">
    <source>
        <dbReference type="ARBA" id="ARBA00022989"/>
    </source>
</evidence>
<dbReference type="RefSeq" id="WP_149054429.1">
    <property type="nucleotide sequence ID" value="NZ_CP043420.1"/>
</dbReference>
<evidence type="ECO:0000256" key="3">
    <source>
        <dbReference type="ARBA" id="ARBA00022448"/>
    </source>
</evidence>
<sequence>MNPLALFAETFNVTAPVFAMVLLGIALKQLKWIDHAFIDTASRLVFRGAMPTLIFLSLIDADMSQAVMPKLLLYMAVMTVISFVVIWSWARQRIPVGDRGAYVQAAFRGNGGIVGLALAASLYGDFGLSAGSLMIAVIIPLYNVLSVIVLATYQPGGRTDWASIALKIVKNPLILGVVAGLLFAVSGLHLPEWLHTSGQYFANLTLPLALISIGGTMSVTAIRNASRTAMGASLIKMVWLPLAGVLLALPFDFDGRQLALIMLYLGSPSAATSFVMARAMGGNAELAANIIAITTLGTGLTITLGIFAMQLSGLI</sequence>
<evidence type="ECO:0000256" key="7">
    <source>
        <dbReference type="ARBA" id="ARBA00023136"/>
    </source>
</evidence>
<gene>
    <name evidence="9" type="ORF">FY550_06400</name>
</gene>
<keyword evidence="5 8" id="KW-0812">Transmembrane</keyword>
<feature type="transmembrane region" description="Helical" evidence="8">
    <location>
        <begin position="40"/>
        <end position="59"/>
    </location>
</feature>
<keyword evidence="7 8" id="KW-0472">Membrane</keyword>
<feature type="transmembrane region" description="Helical" evidence="8">
    <location>
        <begin position="257"/>
        <end position="277"/>
    </location>
</feature>
<feature type="transmembrane region" description="Helical" evidence="8">
    <location>
        <begin position="71"/>
        <end position="90"/>
    </location>
</feature>
<evidence type="ECO:0000313" key="9">
    <source>
        <dbReference type="EMBL" id="QEL10785.1"/>
    </source>
</evidence>
<accession>A0A5C1A1J5</accession>
<feature type="transmembrane region" description="Helical" evidence="8">
    <location>
        <begin position="200"/>
        <end position="222"/>
    </location>
</feature>
<keyword evidence="6 8" id="KW-1133">Transmembrane helix</keyword>
<dbReference type="PANTHER" id="PTHR36838">
    <property type="entry name" value="AUXIN EFFLUX CARRIER FAMILY PROTEIN"/>
    <property type="match status" value="1"/>
</dbReference>
<reference evidence="9 10" key="1">
    <citation type="submission" date="2019-08" db="EMBL/GenBank/DDBJ databases">
        <title>Complete genome sequence of Kushneria sp. YCWA18, a halophilic phosphate-solubilizing bacterium isolated from Daqiao saltern in China.</title>
        <authorList>
            <person name="Du G.-X."/>
            <person name="Qu L.-Y."/>
        </authorList>
    </citation>
    <scope>NUCLEOTIDE SEQUENCE [LARGE SCALE GENOMIC DNA]</scope>
    <source>
        <strain evidence="9 10">YCWA18</strain>
    </source>
</reference>
<dbReference type="AlphaFoldDB" id="A0A5C1A1J5"/>
<evidence type="ECO:0000256" key="2">
    <source>
        <dbReference type="ARBA" id="ARBA00010145"/>
    </source>
</evidence>
<dbReference type="GO" id="GO:0005886">
    <property type="term" value="C:plasma membrane"/>
    <property type="evidence" value="ECO:0007669"/>
    <property type="project" value="UniProtKB-SubCell"/>
</dbReference>
<organism evidence="9 10">
    <name type="scientific">Kushneria phosphatilytica</name>
    <dbReference type="NCBI Taxonomy" id="657387"/>
    <lineage>
        <taxon>Bacteria</taxon>
        <taxon>Pseudomonadati</taxon>
        <taxon>Pseudomonadota</taxon>
        <taxon>Gammaproteobacteria</taxon>
        <taxon>Oceanospirillales</taxon>
        <taxon>Halomonadaceae</taxon>
        <taxon>Kushneria</taxon>
    </lineage>
</organism>
<proteinExistence type="inferred from homology"/>
<evidence type="ECO:0000256" key="1">
    <source>
        <dbReference type="ARBA" id="ARBA00004651"/>
    </source>
</evidence>
<feature type="transmembrane region" description="Helical" evidence="8">
    <location>
        <begin position="173"/>
        <end position="194"/>
    </location>
</feature>
<keyword evidence="3" id="KW-0813">Transport</keyword>
<feature type="transmembrane region" description="Helical" evidence="8">
    <location>
        <begin position="6"/>
        <end position="28"/>
    </location>
</feature>
<feature type="transmembrane region" description="Helical" evidence="8">
    <location>
        <begin position="286"/>
        <end position="309"/>
    </location>
</feature>
<comment type="similarity">
    <text evidence="2">Belongs to the auxin efflux carrier (TC 2.A.69) family.</text>
</comment>
<keyword evidence="10" id="KW-1185">Reference proteome</keyword>
<dbReference type="InterPro" id="IPR038770">
    <property type="entry name" value="Na+/solute_symporter_sf"/>
</dbReference>
<evidence type="ECO:0000313" key="10">
    <source>
        <dbReference type="Proteomes" id="UP000322553"/>
    </source>
</evidence>
<evidence type="ECO:0000256" key="8">
    <source>
        <dbReference type="SAM" id="Phobius"/>
    </source>
</evidence>